<dbReference type="SUPFAM" id="SSF53590">
    <property type="entry name" value="Nucleoside hydrolase"/>
    <property type="match status" value="1"/>
</dbReference>
<name>A0A1H9SN54_9SPHI</name>
<dbReference type="STRING" id="390241.SAMN04488023_11886"/>
<sequence>MRSVCKQGAIPIASFKGYDKPTEGSKWIIECAKKKDRRPLWVLVWGGLEDLAQALHDAPQIQNNIRVYWIGGPNKKWSVNAYAYIAQHFPHLWMIEANAAYRGLIIDAEAAENFRSHTFFENNIKGNGEMGKAFINYYGGRPKMGDTPSLAYLMHGNPEQLEGECWGGSFTPINRSSRHIFYRHTTLADTVPAYGVVEWHFKGMERNLADTIVCFTMKIAGQEFPGYYLGSGKYGIRYTSKAPETLSYVITSKYPELNDKTGQLVSNVPWPGKPAKQDYILGRNWYSDRKEPELFLNKQQGAKTIARYREAFLADWAIRWEWLRTKD</sequence>
<accession>A0A1H9SN54</accession>
<dbReference type="EMBL" id="FOGG01000018">
    <property type="protein sequence ID" value="SER85803.1"/>
    <property type="molecule type" value="Genomic_DNA"/>
</dbReference>
<reference evidence="3 4" key="1">
    <citation type="submission" date="2016-10" db="EMBL/GenBank/DDBJ databases">
        <authorList>
            <person name="de Groot N.N."/>
        </authorList>
    </citation>
    <scope>NUCLEOTIDE SEQUENCE [LARGE SCALE GENOMIC DNA]</scope>
    <source>
        <strain evidence="3 4">DSM 18610</strain>
    </source>
</reference>
<dbReference type="AlphaFoldDB" id="A0A1H9SN54"/>
<dbReference type="Pfam" id="PF07632">
    <property type="entry name" value="Sde182_NH-like"/>
    <property type="match status" value="1"/>
</dbReference>
<protein>
    <submittedName>
        <fullName evidence="3">Uncharacterized protein</fullName>
    </submittedName>
</protein>
<keyword evidence="4" id="KW-1185">Reference proteome</keyword>
<feature type="domain" description="Cellulose-binding Sde182 nucleoside hydrolase-like" evidence="1">
    <location>
        <begin position="1"/>
        <end position="170"/>
    </location>
</feature>
<dbReference type="Gene3D" id="3.90.245.10">
    <property type="entry name" value="Ribonucleoside hydrolase-like"/>
    <property type="match status" value="1"/>
</dbReference>
<dbReference type="GO" id="GO:0016799">
    <property type="term" value="F:hydrolase activity, hydrolyzing N-glycosyl compounds"/>
    <property type="evidence" value="ECO:0007669"/>
    <property type="project" value="InterPro"/>
</dbReference>
<proteinExistence type="predicted"/>
<dbReference type="InterPro" id="IPR032260">
    <property type="entry name" value="DUF5060"/>
</dbReference>
<organism evidence="3 4">
    <name type="scientific">Pedobacter rhizosphaerae</name>
    <dbReference type="NCBI Taxonomy" id="390241"/>
    <lineage>
        <taxon>Bacteria</taxon>
        <taxon>Pseudomonadati</taxon>
        <taxon>Bacteroidota</taxon>
        <taxon>Sphingobacteriia</taxon>
        <taxon>Sphingobacteriales</taxon>
        <taxon>Sphingobacteriaceae</taxon>
        <taxon>Pedobacter</taxon>
    </lineage>
</organism>
<dbReference type="InterPro" id="IPR036452">
    <property type="entry name" value="Ribo_hydro-like"/>
</dbReference>
<gene>
    <name evidence="3" type="ORF">SAMN04488023_11886</name>
</gene>
<dbReference type="Proteomes" id="UP000199572">
    <property type="component" value="Unassembled WGS sequence"/>
</dbReference>
<evidence type="ECO:0000259" key="1">
    <source>
        <dbReference type="Pfam" id="PF07632"/>
    </source>
</evidence>
<dbReference type="InterPro" id="IPR011483">
    <property type="entry name" value="Sde182_NH-like"/>
</dbReference>
<evidence type="ECO:0000313" key="3">
    <source>
        <dbReference type="EMBL" id="SER85803.1"/>
    </source>
</evidence>
<evidence type="ECO:0000313" key="4">
    <source>
        <dbReference type="Proteomes" id="UP000199572"/>
    </source>
</evidence>
<dbReference type="Pfam" id="PF16586">
    <property type="entry name" value="DUF5060"/>
    <property type="match status" value="1"/>
</dbReference>
<evidence type="ECO:0000259" key="2">
    <source>
        <dbReference type="Pfam" id="PF16586"/>
    </source>
</evidence>
<feature type="domain" description="DUF5060" evidence="2">
    <location>
        <begin position="190"/>
        <end position="252"/>
    </location>
</feature>